<protein>
    <submittedName>
        <fullName evidence="2">Uncharacterized protein</fullName>
    </submittedName>
</protein>
<feature type="compositionally biased region" description="Polar residues" evidence="1">
    <location>
        <begin position="18"/>
        <end position="28"/>
    </location>
</feature>
<proteinExistence type="predicted"/>
<feature type="compositionally biased region" description="Basic and acidic residues" evidence="1">
    <location>
        <begin position="1"/>
        <end position="17"/>
    </location>
</feature>
<dbReference type="AlphaFoldDB" id="A0A2N5DXV0"/>
<gene>
    <name evidence="2" type="ORF">CYR32_15590</name>
</gene>
<comment type="caution">
    <text evidence="2">The sequence shown here is derived from an EMBL/GenBank/DDBJ whole genome shotgun (WGS) entry which is preliminary data.</text>
</comment>
<reference evidence="2 3" key="1">
    <citation type="submission" date="2017-12" db="EMBL/GenBank/DDBJ databases">
        <title>Characterization of six clinical isolates of Enterochimera gen. nov., a novel genus of the Yersiniaciae family and the three species Enterochimera arupensis sp. nov., Enterochimera coloradensis sp. nov, and Enterochimera californica sp. nov.</title>
        <authorList>
            <person name="Rossi A."/>
            <person name="Fisher M."/>
        </authorList>
    </citation>
    <scope>NUCLEOTIDE SEQUENCE [LARGE SCALE GENOMIC DNA]</scope>
    <source>
        <strain evidence="3">2016-Iso4</strain>
    </source>
</reference>
<evidence type="ECO:0000256" key="1">
    <source>
        <dbReference type="SAM" id="MobiDB-lite"/>
    </source>
</evidence>
<dbReference type="Pfam" id="PF22399">
    <property type="entry name" value="DUF6979"/>
    <property type="match status" value="1"/>
</dbReference>
<evidence type="ECO:0000313" key="3">
    <source>
        <dbReference type="Proteomes" id="UP000234503"/>
    </source>
</evidence>
<keyword evidence="3" id="KW-1185">Reference proteome</keyword>
<dbReference type="InterPro" id="IPR053917">
    <property type="entry name" value="DUF6979"/>
</dbReference>
<feature type="region of interest" description="Disordered" evidence="1">
    <location>
        <begin position="1"/>
        <end position="28"/>
    </location>
</feature>
<accession>A0A2N5DXV0</accession>
<evidence type="ECO:0000313" key="2">
    <source>
        <dbReference type="EMBL" id="PLR32251.1"/>
    </source>
</evidence>
<dbReference type="EMBL" id="PJZH01000019">
    <property type="protein sequence ID" value="PLR32251.1"/>
    <property type="molecule type" value="Genomic_DNA"/>
</dbReference>
<organism evidence="2 3">
    <name type="scientific">Chimaeribacter coloradensis</name>
    <dbReference type="NCBI Taxonomy" id="2060068"/>
    <lineage>
        <taxon>Bacteria</taxon>
        <taxon>Pseudomonadati</taxon>
        <taxon>Pseudomonadota</taxon>
        <taxon>Gammaproteobacteria</taxon>
        <taxon>Enterobacterales</taxon>
        <taxon>Yersiniaceae</taxon>
        <taxon>Chimaeribacter</taxon>
    </lineage>
</organism>
<sequence>MLRHSSKDIRSEWDKTMNKTFPEQPSSRSKACPRIAFLGLCEDGLVKGIAKGSYGVKDKSINKKYAIDAAFLILNGGEANRSYLWKKVAPEGKSHNSQMDVVIALSEAGLLTFPDNN</sequence>
<name>A0A2N5DXV0_9GAMM</name>
<dbReference type="Proteomes" id="UP000234503">
    <property type="component" value="Unassembled WGS sequence"/>
</dbReference>
<dbReference type="OrthoDB" id="5586840at2"/>